<dbReference type="GO" id="GO:0000747">
    <property type="term" value="P:conjugation with cellular fusion"/>
    <property type="evidence" value="ECO:0007669"/>
    <property type="project" value="EnsemblFungi"/>
</dbReference>
<dbReference type="GO" id="GO:0031671">
    <property type="term" value="P:primary cell septum biogenesis"/>
    <property type="evidence" value="ECO:0007669"/>
    <property type="project" value="EnsemblFungi"/>
</dbReference>
<keyword evidence="8 12" id="KW-0472">Membrane</keyword>
<evidence type="ECO:0000256" key="9">
    <source>
        <dbReference type="ARBA" id="ARBA00031935"/>
    </source>
</evidence>
<feature type="transmembrane region" description="Helical" evidence="12">
    <location>
        <begin position="1481"/>
        <end position="1505"/>
    </location>
</feature>
<feature type="transmembrane region" description="Helical" evidence="12">
    <location>
        <begin position="1440"/>
        <end position="1461"/>
    </location>
</feature>
<evidence type="ECO:0000256" key="6">
    <source>
        <dbReference type="ARBA" id="ARBA00022692"/>
    </source>
</evidence>
<dbReference type="InterPro" id="IPR056261">
    <property type="entry name" value="FKS1-like_dom2"/>
</dbReference>
<dbReference type="VEuPathDB" id="FungiDB:SOCG_00310"/>
<feature type="transmembrane region" description="Helical" evidence="12">
    <location>
        <begin position="1234"/>
        <end position="1256"/>
    </location>
</feature>
<dbReference type="PANTHER" id="PTHR12741">
    <property type="entry name" value="LYST-INTERACTING PROTEIN LIP5 DOPAMINE RESPONSIVE PROTEIN DRG-1"/>
    <property type="match status" value="1"/>
</dbReference>
<comment type="subcellular location">
    <subcellularLocation>
        <location evidence="1">Membrane</location>
        <topology evidence="1">Multi-pass membrane protein</topology>
    </subcellularLocation>
</comment>
<dbReference type="GO" id="GO:0000148">
    <property type="term" value="C:1,3-beta-D-glucan synthase complex"/>
    <property type="evidence" value="ECO:0007669"/>
    <property type="project" value="InterPro"/>
</dbReference>
<dbReference type="Pfam" id="PF23605">
    <property type="entry name" value="FKS1_dom2"/>
    <property type="match status" value="1"/>
</dbReference>
<evidence type="ECO:0000256" key="11">
    <source>
        <dbReference type="SAM" id="MobiDB-lite"/>
    </source>
</evidence>
<reference evidence="14 15" key="1">
    <citation type="journal article" date="2011" name="Science">
        <title>Comparative functional genomics of the fission yeasts.</title>
        <authorList>
            <person name="Rhind N."/>
            <person name="Chen Z."/>
            <person name="Yassour M."/>
            <person name="Thompson D.A."/>
            <person name="Haas B.J."/>
            <person name="Habib N."/>
            <person name="Wapinski I."/>
            <person name="Roy S."/>
            <person name="Lin M.F."/>
            <person name="Heiman D.I."/>
            <person name="Young S.K."/>
            <person name="Furuya K."/>
            <person name="Guo Y."/>
            <person name="Pidoux A."/>
            <person name="Chen H.M."/>
            <person name="Robbertse B."/>
            <person name="Goldberg J.M."/>
            <person name="Aoki K."/>
            <person name="Bayne E.H."/>
            <person name="Berlin A.M."/>
            <person name="Desjardins C.A."/>
            <person name="Dobbs E."/>
            <person name="Dukaj L."/>
            <person name="Fan L."/>
            <person name="FitzGerald M.G."/>
            <person name="French C."/>
            <person name="Gujja S."/>
            <person name="Hansen K."/>
            <person name="Keifenheim D."/>
            <person name="Levin J.Z."/>
            <person name="Mosher R.A."/>
            <person name="Mueller C.A."/>
            <person name="Pfiffner J."/>
            <person name="Priest M."/>
            <person name="Russ C."/>
            <person name="Smialowska A."/>
            <person name="Swoboda P."/>
            <person name="Sykes S.M."/>
            <person name="Vaughn M."/>
            <person name="Vengrova S."/>
            <person name="Yoder R."/>
            <person name="Zeng Q."/>
            <person name="Allshire R."/>
            <person name="Baulcombe D."/>
            <person name="Birren B.W."/>
            <person name="Brown W."/>
            <person name="Ekwall K."/>
            <person name="Kellis M."/>
            <person name="Leatherwood J."/>
            <person name="Levin H."/>
            <person name="Margalit H."/>
            <person name="Martienssen R."/>
            <person name="Nieduszynski C.A."/>
            <person name="Spatafora J.W."/>
            <person name="Friedman N."/>
            <person name="Dalgaard J.Z."/>
            <person name="Baumann P."/>
            <person name="Niki H."/>
            <person name="Regev A."/>
            <person name="Nusbaum C."/>
        </authorList>
    </citation>
    <scope>NUCLEOTIDE SEQUENCE [LARGE SCALE GENOMIC DNA]</scope>
    <source>
        <strain evidence="15">yFS286</strain>
    </source>
</reference>
<feature type="transmembrane region" description="Helical" evidence="12">
    <location>
        <begin position="417"/>
        <end position="437"/>
    </location>
</feature>
<organism evidence="14 15">
    <name type="scientific">Schizosaccharomyces octosporus (strain yFS286)</name>
    <name type="common">Fission yeast</name>
    <name type="synonym">Octosporomyces octosporus</name>
    <dbReference type="NCBI Taxonomy" id="483514"/>
    <lineage>
        <taxon>Eukaryota</taxon>
        <taxon>Fungi</taxon>
        <taxon>Dikarya</taxon>
        <taxon>Ascomycota</taxon>
        <taxon>Taphrinomycotina</taxon>
        <taxon>Schizosaccharomycetes</taxon>
        <taxon>Schizosaccharomycetales</taxon>
        <taxon>Schizosaccharomycetaceae</taxon>
        <taxon>Schizosaccharomyces</taxon>
    </lineage>
</organism>
<evidence type="ECO:0000256" key="2">
    <source>
        <dbReference type="ARBA" id="ARBA00009040"/>
    </source>
</evidence>
<dbReference type="eggNOG" id="KOG0916">
    <property type="taxonomic scope" value="Eukaryota"/>
</dbReference>
<feature type="transmembrane region" description="Helical" evidence="12">
    <location>
        <begin position="1623"/>
        <end position="1642"/>
    </location>
</feature>
<protein>
    <recommendedName>
        <fullName evidence="3">1,3-beta-glucan synthase</fullName>
        <ecNumber evidence="3">2.4.1.34</ecNumber>
    </recommendedName>
    <alternativeName>
        <fullName evidence="9">1,3-beta-D-glucan-UDP glucosyltransferase</fullName>
    </alternativeName>
</protein>
<dbReference type="EMBL" id="KE503207">
    <property type="protein sequence ID" value="EPX72547.1"/>
    <property type="molecule type" value="Genomic_DNA"/>
</dbReference>
<dbReference type="GO" id="GO:0051278">
    <property type="term" value="P:fungal-type cell wall polysaccharide biosynthetic process"/>
    <property type="evidence" value="ECO:0007669"/>
    <property type="project" value="EnsemblFungi"/>
</dbReference>
<comment type="similarity">
    <text evidence="2">Belongs to the glycosyltransferase 48 family.</text>
</comment>
<feature type="transmembrane region" description="Helical" evidence="12">
    <location>
        <begin position="578"/>
        <end position="604"/>
    </location>
</feature>
<evidence type="ECO:0000259" key="13">
    <source>
        <dbReference type="SMART" id="SM01205"/>
    </source>
</evidence>
<evidence type="ECO:0000256" key="10">
    <source>
        <dbReference type="ARBA" id="ARBA00047777"/>
    </source>
</evidence>
<evidence type="ECO:0000313" key="14">
    <source>
        <dbReference type="EMBL" id="EPX72547.1"/>
    </source>
</evidence>
<dbReference type="InterPro" id="IPR003440">
    <property type="entry name" value="Glyco_trans_48_dom"/>
</dbReference>
<keyword evidence="15" id="KW-1185">Reference proteome</keyword>
<dbReference type="RefSeq" id="XP_013018184.1">
    <property type="nucleotide sequence ID" value="XM_013162730.1"/>
</dbReference>
<evidence type="ECO:0000313" key="15">
    <source>
        <dbReference type="Proteomes" id="UP000016088"/>
    </source>
</evidence>
<feature type="transmembrane region" description="Helical" evidence="12">
    <location>
        <begin position="1351"/>
        <end position="1369"/>
    </location>
</feature>
<dbReference type="GO" id="GO:0000935">
    <property type="term" value="C:division septum"/>
    <property type="evidence" value="ECO:0007669"/>
    <property type="project" value="EnsemblFungi"/>
</dbReference>
<evidence type="ECO:0000256" key="8">
    <source>
        <dbReference type="ARBA" id="ARBA00023136"/>
    </source>
</evidence>
<dbReference type="GO" id="GO:0009277">
    <property type="term" value="C:fungal-type cell wall"/>
    <property type="evidence" value="ECO:0007669"/>
    <property type="project" value="EnsemblFungi"/>
</dbReference>
<feature type="region of interest" description="Disordered" evidence="11">
    <location>
        <begin position="1"/>
        <end position="27"/>
    </location>
</feature>
<dbReference type="GO" id="GO:0006075">
    <property type="term" value="P:(1-&gt;3)-beta-D-glucan biosynthetic process"/>
    <property type="evidence" value="ECO:0007669"/>
    <property type="project" value="InterPro"/>
</dbReference>
<feature type="transmembrane region" description="Helical" evidence="12">
    <location>
        <begin position="1585"/>
        <end position="1603"/>
    </location>
</feature>
<dbReference type="HOGENOM" id="CLU_000844_0_1_1"/>
<dbReference type="OMA" id="IKHCEYM"/>
<name>S9PX31_SCHOY</name>
<feature type="compositionally biased region" description="Basic and acidic residues" evidence="11">
    <location>
        <begin position="1"/>
        <end position="14"/>
    </location>
</feature>
<keyword evidence="6 12" id="KW-0812">Transmembrane</keyword>
<dbReference type="GO" id="GO:0035840">
    <property type="term" value="C:old growing cell tip"/>
    <property type="evidence" value="ECO:0007669"/>
    <property type="project" value="EnsemblFungi"/>
</dbReference>
<dbReference type="Pfam" id="PF14288">
    <property type="entry name" value="FKS1_dom1"/>
    <property type="match status" value="1"/>
</dbReference>
<dbReference type="PANTHER" id="PTHR12741:SF105">
    <property type="entry name" value="1,3-BETA-GLUCAN SYNTHASE COMPONENT BGS1"/>
    <property type="match status" value="1"/>
</dbReference>
<dbReference type="EC" id="2.4.1.34" evidence="3"/>
<feature type="domain" description="1,3-beta-glucan synthase component FKS1-like" evidence="13">
    <location>
        <begin position="185"/>
        <end position="297"/>
    </location>
</feature>
<comment type="catalytic activity">
    <reaction evidence="10">
        <text>[(1-&gt;3)-beta-D-glucosyl](n) + UDP-alpha-D-glucose = [(1-&gt;3)-beta-D-glucosyl](n+1) + UDP + H(+)</text>
        <dbReference type="Rhea" id="RHEA:21476"/>
        <dbReference type="Rhea" id="RHEA-COMP:11146"/>
        <dbReference type="Rhea" id="RHEA-COMP:14303"/>
        <dbReference type="ChEBI" id="CHEBI:15378"/>
        <dbReference type="ChEBI" id="CHEBI:37671"/>
        <dbReference type="ChEBI" id="CHEBI:58223"/>
        <dbReference type="ChEBI" id="CHEBI:58885"/>
        <dbReference type="EC" id="2.4.1.34"/>
    </reaction>
</comment>
<evidence type="ECO:0000256" key="1">
    <source>
        <dbReference type="ARBA" id="ARBA00004141"/>
    </source>
</evidence>
<dbReference type="GO" id="GO:0043332">
    <property type="term" value="C:mating projection tip"/>
    <property type="evidence" value="ECO:0007669"/>
    <property type="project" value="EnsemblFungi"/>
</dbReference>
<feature type="transmembrane region" description="Helical" evidence="12">
    <location>
        <begin position="504"/>
        <end position="527"/>
    </location>
</feature>
<accession>S9PX31</accession>
<evidence type="ECO:0000256" key="7">
    <source>
        <dbReference type="ARBA" id="ARBA00022989"/>
    </source>
</evidence>
<dbReference type="GO" id="GO:0032154">
    <property type="term" value="C:cleavage furrow"/>
    <property type="evidence" value="ECO:0007669"/>
    <property type="project" value="EnsemblFungi"/>
</dbReference>
<proteinExistence type="inferred from homology"/>
<feature type="transmembrane region" description="Helical" evidence="12">
    <location>
        <begin position="376"/>
        <end position="397"/>
    </location>
</feature>
<feature type="transmembrane region" description="Helical" evidence="12">
    <location>
        <begin position="1546"/>
        <end position="1565"/>
    </location>
</feature>
<dbReference type="OrthoDB" id="1880850at2759"/>
<dbReference type="GO" id="GO:2000769">
    <property type="term" value="P:regulation of establishment or maintenance of cell polarity regulating cell shape"/>
    <property type="evidence" value="ECO:0007669"/>
    <property type="project" value="EnsemblFungi"/>
</dbReference>
<keyword evidence="5" id="KW-0808">Transferase</keyword>
<gene>
    <name evidence="14" type="ORF">SOCG_00310</name>
</gene>
<evidence type="ECO:0000256" key="4">
    <source>
        <dbReference type="ARBA" id="ARBA00022676"/>
    </source>
</evidence>
<feature type="transmembrane region" description="Helical" evidence="12">
    <location>
        <begin position="449"/>
        <end position="468"/>
    </location>
</feature>
<dbReference type="GO" id="GO:1902716">
    <property type="term" value="C:cell cortex of growing cell tip"/>
    <property type="evidence" value="ECO:0007669"/>
    <property type="project" value="EnsemblFungi"/>
</dbReference>
<dbReference type="GeneID" id="25029294"/>
<sequence length="1731" mass="199952">MDQYWREQEGRGLFEDDATSYTSENDDSMNSLQRLIYDDPSVHDDLQSDYDSSSFNVDTSPVAYPSWNQGAEEPPVSMEGVQEILLDLTNKLGFQKDSMRNIFDYVMVLLDSRASRMSPSQALLTLHADVIGGIHANFAKWYFASHFNDGHAIGFHDMSSPIVEKMTLKEAEQAWRDQMGGFSPHRMMVQLCLYFLCWGEANNVRFMPECLCFIYKCAYDYYISSEARDLDSALPKEYFLDSVITPVYRFFHAQLFEVLDGKYVRRERDHASNIGYDDINQFFWSYKGLEEIKCTDKTPLLDLPPFMRYRHLGNVEWKSCFYKTYYEYRSWFHNITNFSRIWVMHIAAYWYYSAYNSSNLYTSHFHIRMNNKPPPACRWTACGLAGAIASFITLLAVTFEYLHVPRRYHCARPLWPSFLMLLTALLLNIAPTVFIFASTEHQQTYVSRLVVGIVHFFFSLVCVVYFAVTPLRNLVGFTTKSSGHDLANRYFTSNFTPTSKGGAIVSWCLWITVLIAKYCESYFFLALNLSDSIRYLGAMRPYDCGDYILGAGLCRAQPKILLSLLYLTDLSLFFLDTYLWYILISTIYSLGYAFYLGISVWTPWRELFYRVPRRIYTKLLYTDDMEISFKPKVLVSQVWNAIIISMYREHLISRDQIQELLYHQVPSEKAGYHTLRAPNFFYSQQVKHYKQDLFPANSEAARRISFFAQSLAESIPKHCSVDAMPTFTVLVPHYSEKILLSLREIIREEDQLSRVTLLEYLKQLYPIEWKNFVDDTKLLADESESIDSTMDGEKNDLQAKAYDLPFYCIGFKSATPEYTLRTRIWASLRTQTLYRTINGFSNYSRAIKLLYRTECPELVEWTNGDPARLDEELEVMANRKFRFCVSMQRYAKFTKEESENAEFLLRAYPDLQIAYMDEDPPTRPSEERGIYSVLIDGHCPIMENGKRRPKYRIRLSGNPILGDGKSDNQNMSIPYIRGEYVQMVDANQDNYLEECLKIRNILAEFEQFNPPLHNPYSVNAKSTTNNPVAILGAREYIFSENTGMLGDVAAAKEQCFGTMFARILSLIGGKLHYGHPDFINVLFMTTRGGVSKAQKGLHVNEDIYAGMTALQRGGRIKHSDYYQCGKGRDLGFGSILNFTTKIGTGMAEQMLSREYFHLGTQLPFDRFLSFFYAHAGFHVNNMVIMFSLQLLMLVIINLGAMFSVVPVCKYRQFDPVTAPLSPRGCYQLQPVLEWLKRCILSIFIVFGIAFVPLAVCELNERGALRMVIRVSKQICSLSPIFEIFTCQIYAQSLIANLSFGGARYIGTSRGFATVRVPFALLYSRFSSPSLYFGSRLMFMLLYGSITAWLPHYIYFWITLIALCVSPFLYNPHQFSWTDFFVDYREFIRWTFRENSRNHSNSWIGNCQLTRTRVTGYKRKIYGKKADKISMDSPRARITTMFYGEILGPLGTLFFTCIPFLFANSLPGNEDISKRTNAFIRLIIMSLVPLVLSAGIAILFFCLGIVLRPVVGGKARKVGIYMAAAAHILFVFIDIIVFEVLGYLEGWTFSTTLLGFIAITSIHRFAHKILIICFLSREFRHDGANLAWWSGLWNGQGFGYMVLTQPWREFICKTTEINMFAGDFLLSHLLLFLQCPVILIPYIDKFHSIILFWLRPSRQIRPPVYTIRQNKLRRQIVFRYATLYFTLFVIFFLLLILPFVFGKSAAGVSYDKFNMIQPAIHIMRSSEKNSSV</sequence>
<evidence type="ECO:0000256" key="5">
    <source>
        <dbReference type="ARBA" id="ARBA00022679"/>
    </source>
</evidence>
<feature type="transmembrane region" description="Helical" evidence="12">
    <location>
        <begin position="1183"/>
        <end position="1205"/>
    </location>
</feature>
<dbReference type="InterPro" id="IPR026899">
    <property type="entry name" value="FKS1-like_dom1"/>
</dbReference>
<dbReference type="GO" id="GO:0003843">
    <property type="term" value="F:1,3-beta-D-glucan synthase activity"/>
    <property type="evidence" value="ECO:0007669"/>
    <property type="project" value="UniProtKB-EC"/>
</dbReference>
<evidence type="ECO:0000256" key="12">
    <source>
        <dbReference type="SAM" id="Phobius"/>
    </source>
</evidence>
<dbReference type="Pfam" id="PF02364">
    <property type="entry name" value="Glucan_synthase"/>
    <property type="match status" value="1"/>
</dbReference>
<dbReference type="Proteomes" id="UP000016088">
    <property type="component" value="Unassembled WGS sequence"/>
</dbReference>
<keyword evidence="4" id="KW-0328">Glycosyltransferase</keyword>
<feature type="transmembrane region" description="Helical" evidence="12">
    <location>
        <begin position="1676"/>
        <end position="1700"/>
    </location>
</feature>
<feature type="transmembrane region" description="Helical" evidence="12">
    <location>
        <begin position="1517"/>
        <end position="1540"/>
    </location>
</feature>
<keyword evidence="7 12" id="KW-1133">Transmembrane helix</keyword>
<dbReference type="SMART" id="SM01205">
    <property type="entry name" value="FKS1_dom1"/>
    <property type="match status" value="1"/>
</dbReference>
<evidence type="ECO:0000256" key="3">
    <source>
        <dbReference type="ARBA" id="ARBA00012589"/>
    </source>
</evidence>